<keyword evidence="9" id="KW-1185">Reference proteome</keyword>
<dbReference type="PANTHER" id="PTHR43840:SF45">
    <property type="entry name" value="METAL TOLERANCE PROTEIN C3-RELATED"/>
    <property type="match status" value="1"/>
</dbReference>
<keyword evidence="2" id="KW-0813">Transport</keyword>
<evidence type="ECO:0000313" key="9">
    <source>
        <dbReference type="Proteomes" id="UP001634393"/>
    </source>
</evidence>
<feature type="domain" description="Cation efflux protein transmembrane" evidence="7">
    <location>
        <begin position="101"/>
        <end position="277"/>
    </location>
</feature>
<dbReference type="InterPro" id="IPR027469">
    <property type="entry name" value="Cation_efflux_TMD_sf"/>
</dbReference>
<keyword evidence="4 6" id="KW-1133">Transmembrane helix</keyword>
<evidence type="ECO:0000313" key="8">
    <source>
        <dbReference type="EMBL" id="KAL3819585.1"/>
    </source>
</evidence>
<evidence type="ECO:0000256" key="2">
    <source>
        <dbReference type="ARBA" id="ARBA00022448"/>
    </source>
</evidence>
<dbReference type="GO" id="GO:0016020">
    <property type="term" value="C:membrane"/>
    <property type="evidence" value="ECO:0007669"/>
    <property type="project" value="UniProtKB-SubCell"/>
</dbReference>
<comment type="subcellular location">
    <subcellularLocation>
        <location evidence="1">Membrane</location>
        <topology evidence="1">Multi-pass membrane protein</topology>
    </subcellularLocation>
</comment>
<dbReference type="Pfam" id="PF01545">
    <property type="entry name" value="Cation_efflux"/>
    <property type="match status" value="1"/>
</dbReference>
<dbReference type="Gene3D" id="1.20.1510.10">
    <property type="entry name" value="Cation efflux protein transmembrane domain"/>
    <property type="match status" value="1"/>
</dbReference>
<dbReference type="Proteomes" id="UP001634393">
    <property type="component" value="Unassembled WGS sequence"/>
</dbReference>
<dbReference type="AlphaFoldDB" id="A0ABD3S510"/>
<feature type="transmembrane region" description="Helical" evidence="6">
    <location>
        <begin position="157"/>
        <end position="177"/>
    </location>
</feature>
<dbReference type="EMBL" id="JBJXBP010000007">
    <property type="protein sequence ID" value="KAL3819585.1"/>
    <property type="molecule type" value="Genomic_DNA"/>
</dbReference>
<evidence type="ECO:0000259" key="7">
    <source>
        <dbReference type="Pfam" id="PF01545"/>
    </source>
</evidence>
<dbReference type="PANTHER" id="PTHR43840">
    <property type="entry name" value="MITOCHONDRIAL METAL TRANSPORTER 1-RELATED"/>
    <property type="match status" value="1"/>
</dbReference>
<comment type="caution">
    <text evidence="8">The sequence shown here is derived from an EMBL/GenBank/DDBJ whole genome shotgun (WGS) entry which is preliminary data.</text>
</comment>
<proteinExistence type="predicted"/>
<dbReference type="InterPro" id="IPR036837">
    <property type="entry name" value="Cation_efflux_CTD_sf"/>
</dbReference>
<evidence type="ECO:0000256" key="5">
    <source>
        <dbReference type="ARBA" id="ARBA00023136"/>
    </source>
</evidence>
<evidence type="ECO:0000256" key="4">
    <source>
        <dbReference type="ARBA" id="ARBA00022989"/>
    </source>
</evidence>
<dbReference type="SUPFAM" id="SSF161111">
    <property type="entry name" value="Cation efflux protein transmembrane domain-like"/>
    <property type="match status" value="1"/>
</dbReference>
<organism evidence="8 9">
    <name type="scientific">Penstemon smallii</name>
    <dbReference type="NCBI Taxonomy" id="265156"/>
    <lineage>
        <taxon>Eukaryota</taxon>
        <taxon>Viridiplantae</taxon>
        <taxon>Streptophyta</taxon>
        <taxon>Embryophyta</taxon>
        <taxon>Tracheophyta</taxon>
        <taxon>Spermatophyta</taxon>
        <taxon>Magnoliopsida</taxon>
        <taxon>eudicotyledons</taxon>
        <taxon>Gunneridae</taxon>
        <taxon>Pentapetalae</taxon>
        <taxon>asterids</taxon>
        <taxon>lamiids</taxon>
        <taxon>Lamiales</taxon>
        <taxon>Plantaginaceae</taxon>
        <taxon>Cheloneae</taxon>
        <taxon>Penstemon</taxon>
    </lineage>
</organism>
<dbReference type="InterPro" id="IPR058533">
    <property type="entry name" value="Cation_efflux_TM"/>
</dbReference>
<accession>A0ABD3S510</accession>
<keyword evidence="3 6" id="KW-0812">Transmembrane</keyword>
<gene>
    <name evidence="8" type="ORF">ACJIZ3_005490</name>
</gene>
<name>A0ABD3S510_9LAMI</name>
<dbReference type="InterPro" id="IPR050291">
    <property type="entry name" value="CDF_Transporter"/>
</dbReference>
<keyword evidence="5 6" id="KW-0472">Membrane</keyword>
<evidence type="ECO:0000256" key="6">
    <source>
        <dbReference type="SAM" id="Phobius"/>
    </source>
</evidence>
<dbReference type="SUPFAM" id="SSF160240">
    <property type="entry name" value="Cation efflux protein cytoplasmic domain-like"/>
    <property type="match status" value="1"/>
</dbReference>
<evidence type="ECO:0000256" key="3">
    <source>
        <dbReference type="ARBA" id="ARBA00022692"/>
    </source>
</evidence>
<evidence type="ECO:0000256" key="1">
    <source>
        <dbReference type="ARBA" id="ARBA00004141"/>
    </source>
</evidence>
<dbReference type="Gene3D" id="3.30.70.1350">
    <property type="entry name" value="Cation efflux protein, cytoplasmic domain"/>
    <property type="match status" value="1"/>
</dbReference>
<sequence>MDTMPLLSQQSLYSNNSTQNLREDFATRLPTKVKTGLDPEDLSKFDIAKINGLAEGEKEYYERQFEVLRSFEEVDAPIVSNTDEVSADDVEHEKQELAMAISNWANIFLLLFKIYATVQSGSLAIGASTLDSVLDLLAGAILWMTNHSMKNINIYRYPIGKLRVQPAGIIVFAAIMATLDSEKMSTDQTFWMCIIMVTATGVKLVLWIYCRSSRNQIVRAYAKDHYFDVVTNMVGLVAALLGNQFFRWMDPLGATGLAIYTIKNWSGTVLENAASLVGLTAPPEMLQKLTYLALRHSPLTKHIDTVRAYTFELPEDMPLKEAHDIGESLQNKIENLDEVERAFVHLDHECDHKPEHTILSRLPDI</sequence>
<reference evidence="8 9" key="1">
    <citation type="submission" date="2024-12" db="EMBL/GenBank/DDBJ databases">
        <title>The unique morphological basis and parallel evolutionary history of personate flowers in Penstemon.</title>
        <authorList>
            <person name="Depatie T.H."/>
            <person name="Wessinger C.A."/>
        </authorList>
    </citation>
    <scope>NUCLEOTIDE SEQUENCE [LARGE SCALE GENOMIC DNA]</scope>
    <source>
        <strain evidence="8">WTNN_2</strain>
        <tissue evidence="8">Leaf</tissue>
    </source>
</reference>
<protein>
    <recommendedName>
        <fullName evidence="7">Cation efflux protein transmembrane domain-containing protein</fullName>
    </recommendedName>
</protein>
<feature type="transmembrane region" description="Helical" evidence="6">
    <location>
        <begin position="189"/>
        <end position="209"/>
    </location>
</feature>